<evidence type="ECO:0000256" key="1">
    <source>
        <dbReference type="SAM" id="MobiDB-lite"/>
    </source>
</evidence>
<dbReference type="Proteomes" id="UP000000600">
    <property type="component" value="Unassembled WGS sequence"/>
</dbReference>
<name>A0C1U0_PARTE</name>
<protein>
    <submittedName>
        <fullName evidence="2">Uncharacterized protein</fullName>
    </submittedName>
</protein>
<gene>
    <name evidence="2" type="ORF">GSPATT00034234001</name>
</gene>
<proteinExistence type="predicted"/>
<dbReference type="AlphaFoldDB" id="A0C1U0"/>
<accession>A0C1U0</accession>
<feature type="region of interest" description="Disordered" evidence="1">
    <location>
        <begin position="1"/>
        <end position="47"/>
    </location>
</feature>
<evidence type="ECO:0000313" key="3">
    <source>
        <dbReference type="Proteomes" id="UP000000600"/>
    </source>
</evidence>
<sequence length="96" mass="11037">MSTIQQPYFSIKPEQERNGSNLETKGFTIHLSKSNTQDNGKKNSKLNADPKDLLIILHSLTYESKIISYLSNTNTQNKLVQNSFRYVLQNSEDMQQ</sequence>
<dbReference type="EMBL" id="CT868033">
    <property type="protein sequence ID" value="CAK64757.1"/>
    <property type="molecule type" value="Genomic_DNA"/>
</dbReference>
<dbReference type="RefSeq" id="XP_001432154.1">
    <property type="nucleotide sequence ID" value="XM_001432117.1"/>
</dbReference>
<organism evidence="2 3">
    <name type="scientific">Paramecium tetraurelia</name>
    <dbReference type="NCBI Taxonomy" id="5888"/>
    <lineage>
        <taxon>Eukaryota</taxon>
        <taxon>Sar</taxon>
        <taxon>Alveolata</taxon>
        <taxon>Ciliophora</taxon>
        <taxon>Intramacronucleata</taxon>
        <taxon>Oligohymenophorea</taxon>
        <taxon>Peniculida</taxon>
        <taxon>Parameciidae</taxon>
        <taxon>Paramecium</taxon>
    </lineage>
</organism>
<keyword evidence="3" id="KW-1185">Reference proteome</keyword>
<dbReference type="HOGENOM" id="CLU_2364165_0_0_1"/>
<reference evidence="2 3" key="1">
    <citation type="journal article" date="2006" name="Nature">
        <title>Global trends of whole-genome duplications revealed by the ciliate Paramecium tetraurelia.</title>
        <authorList>
            <consortium name="Genoscope"/>
            <person name="Aury J.-M."/>
            <person name="Jaillon O."/>
            <person name="Duret L."/>
            <person name="Noel B."/>
            <person name="Jubin C."/>
            <person name="Porcel B.M."/>
            <person name="Segurens B."/>
            <person name="Daubin V."/>
            <person name="Anthouard V."/>
            <person name="Aiach N."/>
            <person name="Arnaiz O."/>
            <person name="Billaut A."/>
            <person name="Beisson J."/>
            <person name="Blanc I."/>
            <person name="Bouhouche K."/>
            <person name="Camara F."/>
            <person name="Duharcourt S."/>
            <person name="Guigo R."/>
            <person name="Gogendeau D."/>
            <person name="Katinka M."/>
            <person name="Keller A.-M."/>
            <person name="Kissmehl R."/>
            <person name="Klotz C."/>
            <person name="Koll F."/>
            <person name="Le Moue A."/>
            <person name="Lepere C."/>
            <person name="Malinsky S."/>
            <person name="Nowacki M."/>
            <person name="Nowak J.K."/>
            <person name="Plattner H."/>
            <person name="Poulain J."/>
            <person name="Ruiz F."/>
            <person name="Serrano V."/>
            <person name="Zagulski M."/>
            <person name="Dessen P."/>
            <person name="Betermier M."/>
            <person name="Weissenbach J."/>
            <person name="Scarpelli C."/>
            <person name="Schachter V."/>
            <person name="Sperling L."/>
            <person name="Meyer E."/>
            <person name="Cohen J."/>
            <person name="Wincker P."/>
        </authorList>
    </citation>
    <scope>NUCLEOTIDE SEQUENCE [LARGE SCALE GENOMIC DNA]</scope>
    <source>
        <strain evidence="2 3">Stock d4-2</strain>
    </source>
</reference>
<evidence type="ECO:0000313" key="2">
    <source>
        <dbReference type="EMBL" id="CAK64757.1"/>
    </source>
</evidence>
<dbReference type="KEGG" id="ptm:GSPATT00034234001"/>
<dbReference type="InParanoid" id="A0C1U0"/>
<dbReference type="GeneID" id="5017939"/>